<dbReference type="AlphaFoldDB" id="A0A4V2Y010"/>
<feature type="domain" description="Activator of Hsp90 ATPase homologue 1/2-like C-terminal" evidence="2">
    <location>
        <begin position="15"/>
        <end position="133"/>
    </location>
</feature>
<dbReference type="Pfam" id="PF08327">
    <property type="entry name" value="AHSA1"/>
    <property type="match status" value="1"/>
</dbReference>
<comment type="similarity">
    <text evidence="1">Belongs to the AHA1 family.</text>
</comment>
<evidence type="ECO:0000259" key="2">
    <source>
        <dbReference type="Pfam" id="PF08327"/>
    </source>
</evidence>
<accession>A0A4V2Y010</accession>
<evidence type="ECO:0000256" key="1">
    <source>
        <dbReference type="ARBA" id="ARBA00006817"/>
    </source>
</evidence>
<dbReference type="OrthoDB" id="8417725at2"/>
<comment type="caution">
    <text evidence="3">The sequence shown here is derived from an EMBL/GenBank/DDBJ whole genome shotgun (WGS) entry which is preliminary data.</text>
</comment>
<proteinExistence type="inferred from homology"/>
<dbReference type="InterPro" id="IPR013538">
    <property type="entry name" value="ASHA1/2-like_C"/>
</dbReference>
<gene>
    <name evidence="3" type="ORF">E1283_33065</name>
</gene>
<sequence>MTHPFEIELETTLPASPDQVWDAIATGPGIDSWFMGRNEVEPREGGTTAMDIGGNREEAVVTAYEPGKRLATRTDTADDGRFMAFEYLVEGRGGGSTVLRIVQSGMLGDDWQDEYDALRRGWPFHLHTLREYLAHFPGRTGVPVFAMAPVGERPVEQIRAALTRVLSLPGQVAVGDRAHAVPADLPPLDGEVTWSDDERIAVRTDDGLYTFHHFPGVVLTFHHLFGPNTDGTAAEAAWQRWLSGLLA</sequence>
<dbReference type="Proteomes" id="UP000295345">
    <property type="component" value="Unassembled WGS sequence"/>
</dbReference>
<dbReference type="InterPro" id="IPR023393">
    <property type="entry name" value="START-like_dom_sf"/>
</dbReference>
<evidence type="ECO:0000313" key="3">
    <source>
        <dbReference type="EMBL" id="TDC63025.1"/>
    </source>
</evidence>
<organism evidence="3 4">
    <name type="scientific">Streptomyces hainanensis</name>
    <dbReference type="NCBI Taxonomy" id="402648"/>
    <lineage>
        <taxon>Bacteria</taxon>
        <taxon>Bacillati</taxon>
        <taxon>Actinomycetota</taxon>
        <taxon>Actinomycetes</taxon>
        <taxon>Kitasatosporales</taxon>
        <taxon>Streptomycetaceae</taxon>
        <taxon>Streptomyces</taxon>
    </lineage>
</organism>
<keyword evidence="4" id="KW-1185">Reference proteome</keyword>
<evidence type="ECO:0000313" key="4">
    <source>
        <dbReference type="Proteomes" id="UP000295345"/>
    </source>
</evidence>
<reference evidence="3 4" key="1">
    <citation type="submission" date="2019-03" db="EMBL/GenBank/DDBJ databases">
        <title>Draft genome sequences of novel Actinobacteria.</title>
        <authorList>
            <person name="Sahin N."/>
            <person name="Ay H."/>
            <person name="Saygin H."/>
        </authorList>
    </citation>
    <scope>NUCLEOTIDE SEQUENCE [LARGE SCALE GENOMIC DNA]</scope>
    <source>
        <strain evidence="3 4">DSM 41900</strain>
    </source>
</reference>
<protein>
    <submittedName>
        <fullName evidence="3">SRPBCC domain-containing protein</fullName>
    </submittedName>
</protein>
<name>A0A4V2Y010_9ACTN</name>
<dbReference type="CDD" id="cd07814">
    <property type="entry name" value="SRPBCC_CalC_Aha1-like"/>
    <property type="match status" value="1"/>
</dbReference>
<dbReference type="RefSeq" id="WP_132821860.1">
    <property type="nucleotide sequence ID" value="NZ_SMKI01000592.1"/>
</dbReference>
<dbReference type="Gene3D" id="3.30.530.20">
    <property type="match status" value="1"/>
</dbReference>
<dbReference type="EMBL" id="SMKI01000592">
    <property type="protein sequence ID" value="TDC63025.1"/>
    <property type="molecule type" value="Genomic_DNA"/>
</dbReference>
<dbReference type="SUPFAM" id="SSF55961">
    <property type="entry name" value="Bet v1-like"/>
    <property type="match status" value="1"/>
</dbReference>